<keyword evidence="2" id="KW-1185">Reference proteome</keyword>
<dbReference type="EMBL" id="CP025791">
    <property type="protein sequence ID" value="AUP81361.1"/>
    <property type="molecule type" value="Genomic_DNA"/>
</dbReference>
<proteinExistence type="predicted"/>
<dbReference type="AlphaFoldDB" id="A0A2K9PWB7"/>
<gene>
    <name evidence="1" type="ORF">C1H87_22625</name>
</gene>
<protein>
    <submittedName>
        <fullName evidence="1">Uncharacterized protein</fullName>
    </submittedName>
</protein>
<dbReference type="Proteomes" id="UP000235826">
    <property type="component" value="Chromosome"/>
</dbReference>
<evidence type="ECO:0000313" key="1">
    <source>
        <dbReference type="EMBL" id="AUP81361.1"/>
    </source>
</evidence>
<sequence length="239" mass="25846">MTYAQVGIGTVTPNNSAILDVDSSDKGLLPPRMTNVQKNNIINPATGLMVYDTTNKCTSVNIGSPGVPNWECLNEVDNTTIPSVIVSDSALTLNESTSWVDVPDLTRTFTILEEETVRMDWTLFVGQNNSSTSDGFAQMFTILDINGVNDPDSSNYLPMIHSPGGNSFRLLMNNSTFSHTIALPPGTYTIKVKVYVASFLGSTNAIKLGHRTTGWAGSSGMTNDERRNAASNKLIISFL</sequence>
<evidence type="ECO:0000313" key="2">
    <source>
        <dbReference type="Proteomes" id="UP000235826"/>
    </source>
</evidence>
<name>A0A2K9PWB7_9FLAO</name>
<accession>A0A2K9PWB7</accession>
<dbReference type="KEGG" id="fek:C1H87_22625"/>
<reference evidence="1 2" key="1">
    <citation type="submission" date="2018-01" db="EMBL/GenBank/DDBJ databases">
        <title>Complete genome sequence of Flavivirga eckloniae ECD14 isolated from seaweed Ecklonia cava.</title>
        <authorList>
            <person name="Lee J.H."/>
            <person name="Baik K.S."/>
            <person name="Seong C.N."/>
        </authorList>
    </citation>
    <scope>NUCLEOTIDE SEQUENCE [LARGE SCALE GENOMIC DNA]</scope>
    <source>
        <strain evidence="1 2">ECD14</strain>
    </source>
</reference>
<organism evidence="1 2">
    <name type="scientific">Flavivirga eckloniae</name>
    <dbReference type="NCBI Taxonomy" id="1803846"/>
    <lineage>
        <taxon>Bacteria</taxon>
        <taxon>Pseudomonadati</taxon>
        <taxon>Bacteroidota</taxon>
        <taxon>Flavobacteriia</taxon>
        <taxon>Flavobacteriales</taxon>
        <taxon>Flavobacteriaceae</taxon>
        <taxon>Flavivirga</taxon>
    </lineage>
</organism>